<dbReference type="SMART" id="SM00028">
    <property type="entry name" value="TPR"/>
    <property type="match status" value="2"/>
</dbReference>
<dbReference type="EMBL" id="LVCN01000071">
    <property type="protein sequence ID" value="KYL31078.1"/>
    <property type="molecule type" value="Genomic_DNA"/>
</dbReference>
<evidence type="ECO:0000313" key="3">
    <source>
        <dbReference type="Proteomes" id="UP000075763"/>
    </source>
</evidence>
<dbReference type="SUPFAM" id="SSF48452">
    <property type="entry name" value="TPR-like"/>
    <property type="match status" value="1"/>
</dbReference>
<dbReference type="AlphaFoldDB" id="A0ABD4EMB6"/>
<feature type="repeat" description="TPR" evidence="1">
    <location>
        <begin position="44"/>
        <end position="77"/>
    </location>
</feature>
<comment type="caution">
    <text evidence="2">The sequence shown here is derived from an EMBL/GenBank/DDBJ whole genome shotgun (WGS) entry which is preliminary data.</text>
</comment>
<name>A0ABD4EMB6_9GAMM</name>
<sequence>MVSSGDTPRERSINYFGYELLEMKMIKEAIAVFKLNVQTNPDSANAHDSLAEAYLADGNIAKSLEFYQQTLELDPTSENASQAIKTLSSKL</sequence>
<keyword evidence="1" id="KW-0802">TPR repeat</keyword>
<reference evidence="2 3" key="1">
    <citation type="submission" date="2016-03" db="EMBL/GenBank/DDBJ databases">
        <authorList>
            <person name="Zhang H."/>
            <person name="Liu R."/>
            <person name="Wang M."/>
            <person name="Wang H."/>
            <person name="Wang L."/>
            <person name="Song L."/>
        </authorList>
    </citation>
    <scope>NUCLEOTIDE SEQUENCE [LARGE SCALE GENOMIC DNA]</scope>
    <source>
        <strain evidence="2 3">DSM 16099</strain>
    </source>
</reference>
<dbReference type="InterPro" id="IPR019734">
    <property type="entry name" value="TPR_rpt"/>
</dbReference>
<proteinExistence type="predicted"/>
<organism evidence="2 3">
    <name type="scientific">Pseudoalteromonas tetraodonis</name>
    <dbReference type="NCBI Taxonomy" id="43659"/>
    <lineage>
        <taxon>Bacteria</taxon>
        <taxon>Pseudomonadati</taxon>
        <taxon>Pseudomonadota</taxon>
        <taxon>Gammaproteobacteria</taxon>
        <taxon>Alteromonadales</taxon>
        <taxon>Pseudoalteromonadaceae</taxon>
        <taxon>Pseudoalteromonas</taxon>
    </lineage>
</organism>
<dbReference type="PROSITE" id="PS50005">
    <property type="entry name" value="TPR"/>
    <property type="match status" value="1"/>
</dbReference>
<evidence type="ECO:0000313" key="2">
    <source>
        <dbReference type="EMBL" id="KYL31078.1"/>
    </source>
</evidence>
<dbReference type="Gene3D" id="1.25.40.10">
    <property type="entry name" value="Tetratricopeptide repeat domain"/>
    <property type="match status" value="1"/>
</dbReference>
<protein>
    <recommendedName>
        <fullName evidence="4">Tetratricopeptide repeat protein</fullName>
    </recommendedName>
</protein>
<dbReference type="Proteomes" id="UP000075763">
    <property type="component" value="Unassembled WGS sequence"/>
</dbReference>
<dbReference type="InterPro" id="IPR011990">
    <property type="entry name" value="TPR-like_helical_dom_sf"/>
</dbReference>
<gene>
    <name evidence="2" type="ORF">A2I96_04630</name>
</gene>
<accession>A0ABD4EMB6</accession>
<evidence type="ECO:0008006" key="4">
    <source>
        <dbReference type="Google" id="ProtNLM"/>
    </source>
</evidence>
<evidence type="ECO:0000256" key="1">
    <source>
        <dbReference type="PROSITE-ProRule" id="PRU00339"/>
    </source>
</evidence>
<dbReference type="Pfam" id="PF14559">
    <property type="entry name" value="TPR_19"/>
    <property type="match status" value="1"/>
</dbReference>